<evidence type="ECO:0000256" key="7">
    <source>
        <dbReference type="PROSITE-ProRule" id="PRU00221"/>
    </source>
</evidence>
<feature type="repeat" description="WD" evidence="7">
    <location>
        <begin position="95"/>
        <end position="128"/>
    </location>
</feature>
<keyword evidence="2" id="KW-0677">Repeat</keyword>
<sequence>MEGFSKQCLHFSGCLLEALCRSAIRPPPLKCSASRTLQSYIHQPSPPLQSSNNAVPTPGNCQPLTCYSSTGTHDGAHRIVRMATDARPAQPKAILRGHKTPVQAAAFIRNNERLLTGDSDGFIVAWDLTIMRPRAVWQAHNGSILGIAGWGHDRIITHGRDNRLVVWRLTTHDEEVLSTTLPLDPAPESRPKPWMLHVLEISTMNFCAFSYCPALPENNPTTASDEILLAVPNTLSSESIDIFHLPSRIRKHTVDFSASSSPEPDKKNGMAMSLSIFHHPTNHHLTLIAGYERGLTAVYQLAPDSSTWKLSYQSNPHTQPLLSLDVSPDKSFFLSSGADAIIAKYPIPPSPATPIAENPIKVVNTRHAGQQSLRIRSDGLIFATSGWDSMVRVYSVKTMKELAVLKWHQQGCYAVAFATVNPPTASSPSSSSSSSSSRPQHPNSSEETLVPEEGKDSKEVIQVPKMVEMTVREKRIHHAKTAHWLAAGSKDGRVSLWDVY</sequence>
<comment type="subunit">
    <text evidence="5">Component of the ASTRA chromatin remodeling machinery complex.</text>
</comment>
<evidence type="ECO:0000256" key="5">
    <source>
        <dbReference type="ARBA" id="ARBA00038749"/>
    </source>
</evidence>
<dbReference type="PROSITE" id="PS00678">
    <property type="entry name" value="WD_REPEATS_1"/>
    <property type="match status" value="2"/>
</dbReference>
<dbReference type="Pfam" id="PF00400">
    <property type="entry name" value="WD40"/>
    <property type="match status" value="3"/>
</dbReference>
<comment type="similarity">
    <text evidence="4">Belongs to the WD repeat ASA1 family.</text>
</comment>
<dbReference type="PANTHER" id="PTHR19854">
    <property type="entry name" value="TRANSDUCIN BETA-LIKE 3"/>
    <property type="match status" value="1"/>
</dbReference>
<comment type="caution">
    <text evidence="9">The sequence shown here is derived from an EMBL/GenBank/DDBJ whole genome shotgun (WGS) entry which is preliminary data.</text>
</comment>
<accession>A0AAN6XTD0</accession>
<dbReference type="Gene3D" id="2.130.10.10">
    <property type="entry name" value="YVTN repeat-like/Quinoprotein amine dehydrogenase"/>
    <property type="match status" value="2"/>
</dbReference>
<dbReference type="SUPFAM" id="SSF50978">
    <property type="entry name" value="WD40 repeat-like"/>
    <property type="match status" value="1"/>
</dbReference>
<organism evidence="9 10">
    <name type="scientific">Triangularia verruculosa</name>
    <dbReference type="NCBI Taxonomy" id="2587418"/>
    <lineage>
        <taxon>Eukaryota</taxon>
        <taxon>Fungi</taxon>
        <taxon>Dikarya</taxon>
        <taxon>Ascomycota</taxon>
        <taxon>Pezizomycotina</taxon>
        <taxon>Sordariomycetes</taxon>
        <taxon>Sordariomycetidae</taxon>
        <taxon>Sordariales</taxon>
        <taxon>Podosporaceae</taxon>
        <taxon>Triangularia</taxon>
    </lineage>
</organism>
<reference evidence="9" key="2">
    <citation type="submission" date="2023-05" db="EMBL/GenBank/DDBJ databases">
        <authorList>
            <consortium name="Lawrence Berkeley National Laboratory"/>
            <person name="Steindorff A."/>
            <person name="Hensen N."/>
            <person name="Bonometti L."/>
            <person name="Westerberg I."/>
            <person name="Brannstrom I.O."/>
            <person name="Guillou S."/>
            <person name="Cros-Aarteil S."/>
            <person name="Calhoun S."/>
            <person name="Haridas S."/>
            <person name="Kuo A."/>
            <person name="Mondo S."/>
            <person name="Pangilinan J."/>
            <person name="Riley R."/>
            <person name="Labutti K."/>
            <person name="Andreopoulos B."/>
            <person name="Lipzen A."/>
            <person name="Chen C."/>
            <person name="Yanf M."/>
            <person name="Daum C."/>
            <person name="Ng V."/>
            <person name="Clum A."/>
            <person name="Ohm R."/>
            <person name="Martin F."/>
            <person name="Silar P."/>
            <person name="Natvig D."/>
            <person name="Lalanne C."/>
            <person name="Gautier V."/>
            <person name="Ament-Velasquez S.L."/>
            <person name="Kruys A."/>
            <person name="Hutchinson M.I."/>
            <person name="Powell A.J."/>
            <person name="Barry K."/>
            <person name="Miller A.N."/>
            <person name="Grigoriev I.V."/>
            <person name="Debuchy R."/>
            <person name="Gladieux P."/>
            <person name="Thoren M.H."/>
            <person name="Johannesson H."/>
        </authorList>
    </citation>
    <scope>NUCLEOTIDE SEQUENCE</scope>
    <source>
        <strain evidence="9">CBS 315.58</strain>
    </source>
</reference>
<evidence type="ECO:0000256" key="6">
    <source>
        <dbReference type="ARBA" id="ARBA00040563"/>
    </source>
</evidence>
<dbReference type="Proteomes" id="UP001303160">
    <property type="component" value="Unassembled WGS sequence"/>
</dbReference>
<dbReference type="InterPro" id="IPR001680">
    <property type="entry name" value="WD40_rpt"/>
</dbReference>
<comment type="function">
    <text evidence="3">Component of the ASTRA complex involved in chromatin remodeling.</text>
</comment>
<evidence type="ECO:0000313" key="9">
    <source>
        <dbReference type="EMBL" id="KAK4205145.1"/>
    </source>
</evidence>
<dbReference type="AlphaFoldDB" id="A0AAN6XTD0"/>
<feature type="region of interest" description="Disordered" evidence="8">
    <location>
        <begin position="424"/>
        <end position="460"/>
    </location>
</feature>
<dbReference type="EMBL" id="MU863878">
    <property type="protein sequence ID" value="KAK4205145.1"/>
    <property type="molecule type" value="Genomic_DNA"/>
</dbReference>
<dbReference type="PROSITE" id="PS50294">
    <property type="entry name" value="WD_REPEATS_REGION"/>
    <property type="match status" value="1"/>
</dbReference>
<reference evidence="9" key="1">
    <citation type="journal article" date="2023" name="Mol. Phylogenet. Evol.">
        <title>Genome-scale phylogeny and comparative genomics of the fungal order Sordariales.</title>
        <authorList>
            <person name="Hensen N."/>
            <person name="Bonometti L."/>
            <person name="Westerberg I."/>
            <person name="Brannstrom I.O."/>
            <person name="Guillou S."/>
            <person name="Cros-Aarteil S."/>
            <person name="Calhoun S."/>
            <person name="Haridas S."/>
            <person name="Kuo A."/>
            <person name="Mondo S."/>
            <person name="Pangilinan J."/>
            <person name="Riley R."/>
            <person name="LaButti K."/>
            <person name="Andreopoulos B."/>
            <person name="Lipzen A."/>
            <person name="Chen C."/>
            <person name="Yan M."/>
            <person name="Daum C."/>
            <person name="Ng V."/>
            <person name="Clum A."/>
            <person name="Steindorff A."/>
            <person name="Ohm R.A."/>
            <person name="Martin F."/>
            <person name="Silar P."/>
            <person name="Natvig D.O."/>
            <person name="Lalanne C."/>
            <person name="Gautier V."/>
            <person name="Ament-Velasquez S.L."/>
            <person name="Kruys A."/>
            <person name="Hutchinson M.I."/>
            <person name="Powell A.J."/>
            <person name="Barry K."/>
            <person name="Miller A.N."/>
            <person name="Grigoriev I.V."/>
            <person name="Debuchy R."/>
            <person name="Gladieux P."/>
            <person name="Hiltunen Thoren M."/>
            <person name="Johannesson H."/>
        </authorList>
    </citation>
    <scope>NUCLEOTIDE SEQUENCE</scope>
    <source>
        <strain evidence="9">CBS 315.58</strain>
    </source>
</reference>
<evidence type="ECO:0000256" key="8">
    <source>
        <dbReference type="SAM" id="MobiDB-lite"/>
    </source>
</evidence>
<dbReference type="PROSITE" id="PS50082">
    <property type="entry name" value="WD_REPEATS_2"/>
    <property type="match status" value="2"/>
</dbReference>
<protein>
    <recommendedName>
        <fullName evidence="6">ASTRA-associated protein 1</fullName>
    </recommendedName>
</protein>
<evidence type="ECO:0000256" key="2">
    <source>
        <dbReference type="ARBA" id="ARBA00022737"/>
    </source>
</evidence>
<evidence type="ECO:0000313" key="10">
    <source>
        <dbReference type="Proteomes" id="UP001303160"/>
    </source>
</evidence>
<evidence type="ECO:0000256" key="4">
    <source>
        <dbReference type="ARBA" id="ARBA00037931"/>
    </source>
</evidence>
<gene>
    <name evidence="9" type="ORF">QBC40DRAFT_271754</name>
</gene>
<evidence type="ECO:0000256" key="3">
    <source>
        <dbReference type="ARBA" id="ARBA00037338"/>
    </source>
</evidence>
<keyword evidence="1 7" id="KW-0853">WD repeat</keyword>
<dbReference type="InterPro" id="IPR036322">
    <property type="entry name" value="WD40_repeat_dom_sf"/>
</dbReference>
<dbReference type="SMART" id="SM00320">
    <property type="entry name" value="WD40"/>
    <property type="match status" value="5"/>
</dbReference>
<keyword evidence="10" id="KW-1185">Reference proteome</keyword>
<name>A0AAN6XTD0_9PEZI</name>
<evidence type="ECO:0000256" key="1">
    <source>
        <dbReference type="ARBA" id="ARBA00022574"/>
    </source>
</evidence>
<dbReference type="InterPro" id="IPR015943">
    <property type="entry name" value="WD40/YVTN_repeat-like_dom_sf"/>
</dbReference>
<dbReference type="InterPro" id="IPR019775">
    <property type="entry name" value="WD40_repeat_CS"/>
</dbReference>
<feature type="repeat" description="WD" evidence="7">
    <location>
        <begin position="485"/>
        <end position="500"/>
    </location>
</feature>
<dbReference type="PANTHER" id="PTHR19854:SF1">
    <property type="entry name" value="GUANINE NUCLEOTIDE-BINDING PROTEIN SUBUNIT BETA-LIKE PROTEIN 1"/>
    <property type="match status" value="1"/>
</dbReference>
<feature type="compositionally biased region" description="Low complexity" evidence="8">
    <location>
        <begin position="424"/>
        <end position="445"/>
    </location>
</feature>
<proteinExistence type="inferred from homology"/>